<dbReference type="PROSITE" id="PS50007">
    <property type="entry name" value="PIPLC_X_DOMAIN"/>
    <property type="match status" value="1"/>
</dbReference>
<dbReference type="Proteomes" id="UP000266693">
    <property type="component" value="Unassembled WGS sequence"/>
</dbReference>
<accession>A0A396RKA5</accession>
<dbReference type="EMBL" id="QWLV01000008">
    <property type="protein sequence ID" value="RHW16664.1"/>
    <property type="molecule type" value="Genomic_DNA"/>
</dbReference>
<dbReference type="RefSeq" id="WP_118864976.1">
    <property type="nucleotide sequence ID" value="NZ_QWLV01000008.1"/>
</dbReference>
<sequence length="384" mass="41292">MNEAPACRIAILLPDMRGGGVERVRTELAAEFLARGCAVDFVLMQRRGELLDKISPGARTIDLDARRLTGAIRPLAAYLRRERPTALLAAMWPLTSIAILANCLAGRPSRMVVSDHNTLSSAYAGRGPIHRAMLRGSLAATYPLADGRIAVSQGVADDLADLSGMRADRFAVVHNPLVFGDDDGGEAVSWPRGEGARILSVGRLKSQKNHRLLIDAFAIARRRRPMQLMILGEGDQRPALEEHVRSLGIEKQVALPGFFARPHSAYREADMFVLSSDYEGFGNVLVEALSFGLRVVSTDCPSGPADILGHGKFGRLAPCGDPDALADAMLAQLDAPHDPDRQRARSAQFTTTAAADAYLRLLMPAGNAPVHGRSRAPAISGEDI</sequence>
<dbReference type="InterPro" id="IPR028098">
    <property type="entry name" value="Glyco_trans_4-like_N"/>
</dbReference>
<reference evidence="3 4" key="1">
    <citation type="submission" date="2018-08" db="EMBL/GenBank/DDBJ databases">
        <title>The multiple taxonomic identification of Sphingomonas gilva.</title>
        <authorList>
            <person name="Zhu D."/>
            <person name="Zheng S."/>
        </authorList>
    </citation>
    <scope>NUCLEOTIDE SEQUENCE [LARGE SCALE GENOMIC DNA]</scope>
    <source>
        <strain evidence="3 4">ZDH117</strain>
    </source>
</reference>
<proteinExistence type="predicted"/>
<comment type="caution">
    <text evidence="3">The sequence shown here is derived from an EMBL/GenBank/DDBJ whole genome shotgun (WGS) entry which is preliminary data.</text>
</comment>
<gene>
    <name evidence="3" type="ORF">D1610_14835</name>
</gene>
<feature type="domain" description="Glycosyl transferase family 1" evidence="1">
    <location>
        <begin position="195"/>
        <end position="342"/>
    </location>
</feature>
<dbReference type="InterPro" id="IPR001296">
    <property type="entry name" value="Glyco_trans_1"/>
</dbReference>
<dbReference type="Pfam" id="PF13439">
    <property type="entry name" value="Glyco_transf_4"/>
    <property type="match status" value="1"/>
</dbReference>
<organism evidence="3 4">
    <name type="scientific">Sphingomonas gilva</name>
    <dbReference type="NCBI Taxonomy" id="2305907"/>
    <lineage>
        <taxon>Bacteria</taxon>
        <taxon>Pseudomonadati</taxon>
        <taxon>Pseudomonadota</taxon>
        <taxon>Alphaproteobacteria</taxon>
        <taxon>Sphingomonadales</taxon>
        <taxon>Sphingomonadaceae</taxon>
        <taxon>Sphingomonas</taxon>
    </lineage>
</organism>
<evidence type="ECO:0000259" key="2">
    <source>
        <dbReference type="Pfam" id="PF13439"/>
    </source>
</evidence>
<protein>
    <submittedName>
        <fullName evidence="3">Glycosyltransferase</fullName>
    </submittedName>
</protein>
<dbReference type="CDD" id="cd03811">
    <property type="entry name" value="GT4_GT28_WabH-like"/>
    <property type="match status" value="1"/>
</dbReference>
<keyword evidence="4" id="KW-1185">Reference proteome</keyword>
<keyword evidence="3" id="KW-0808">Transferase</keyword>
<name>A0A396RKA5_9SPHN</name>
<feature type="domain" description="Glycosyltransferase subfamily 4-like N-terminal" evidence="2">
    <location>
        <begin position="19"/>
        <end position="176"/>
    </location>
</feature>
<evidence type="ECO:0000313" key="4">
    <source>
        <dbReference type="Proteomes" id="UP000266693"/>
    </source>
</evidence>
<dbReference type="OrthoDB" id="9790710at2"/>
<dbReference type="GO" id="GO:0016757">
    <property type="term" value="F:glycosyltransferase activity"/>
    <property type="evidence" value="ECO:0007669"/>
    <property type="project" value="UniProtKB-ARBA"/>
</dbReference>
<dbReference type="SUPFAM" id="SSF53756">
    <property type="entry name" value="UDP-Glycosyltransferase/glycogen phosphorylase"/>
    <property type="match status" value="1"/>
</dbReference>
<dbReference type="Gene3D" id="3.40.50.2000">
    <property type="entry name" value="Glycogen Phosphorylase B"/>
    <property type="match status" value="2"/>
</dbReference>
<dbReference type="AlphaFoldDB" id="A0A396RKA5"/>
<dbReference type="Pfam" id="PF00534">
    <property type="entry name" value="Glycos_transf_1"/>
    <property type="match status" value="1"/>
</dbReference>
<evidence type="ECO:0000313" key="3">
    <source>
        <dbReference type="EMBL" id="RHW16664.1"/>
    </source>
</evidence>
<dbReference type="PANTHER" id="PTHR12526">
    <property type="entry name" value="GLYCOSYLTRANSFERASE"/>
    <property type="match status" value="1"/>
</dbReference>
<evidence type="ECO:0000259" key="1">
    <source>
        <dbReference type="Pfam" id="PF00534"/>
    </source>
</evidence>